<dbReference type="Pfam" id="PF20636">
    <property type="entry name" value="SMN_G2-BD"/>
    <property type="match status" value="1"/>
</dbReference>
<dbReference type="SMART" id="SM00333">
    <property type="entry name" value="TUDOR"/>
    <property type="match status" value="1"/>
</dbReference>
<keyword evidence="5" id="KW-0539">Nucleus</keyword>
<name>G0MFS8_CAEBE</name>
<dbReference type="SUPFAM" id="SSF63748">
    <property type="entry name" value="Tudor/PWWP/MBT"/>
    <property type="match status" value="1"/>
</dbReference>
<evidence type="ECO:0000256" key="4">
    <source>
        <dbReference type="ARBA" id="ARBA00023187"/>
    </source>
</evidence>
<dbReference type="Pfam" id="PF20635">
    <property type="entry name" value="SMN_YG-box"/>
    <property type="match status" value="1"/>
</dbReference>
<feature type="region of interest" description="Disordered" evidence="6">
    <location>
        <begin position="124"/>
        <end position="152"/>
    </location>
</feature>
<dbReference type="HOGENOM" id="CLU_077852_0_0_1"/>
<evidence type="ECO:0000256" key="3">
    <source>
        <dbReference type="ARBA" id="ARBA00022664"/>
    </source>
</evidence>
<evidence type="ECO:0000259" key="7">
    <source>
        <dbReference type="PROSITE" id="PS50304"/>
    </source>
</evidence>
<dbReference type="EMBL" id="GL379792">
    <property type="protein sequence ID" value="EGT54429.1"/>
    <property type="molecule type" value="Genomic_DNA"/>
</dbReference>
<dbReference type="GO" id="GO:0008380">
    <property type="term" value="P:RNA splicing"/>
    <property type="evidence" value="ECO:0007669"/>
    <property type="project" value="UniProtKB-KW"/>
</dbReference>
<comment type="similarity">
    <text evidence="2">Belongs to the SMN family.</text>
</comment>
<feature type="compositionally biased region" description="Low complexity" evidence="6">
    <location>
        <begin position="134"/>
        <end position="148"/>
    </location>
</feature>
<dbReference type="Gene3D" id="2.30.30.140">
    <property type="match status" value="1"/>
</dbReference>
<dbReference type="PANTHER" id="PTHR39267">
    <property type="entry name" value="SURVIVAL MOTOR NEURON-LIKE PROTEIN 1"/>
    <property type="match status" value="1"/>
</dbReference>
<comment type="subcellular location">
    <subcellularLocation>
        <location evidence="1">Nucleus</location>
    </subcellularLocation>
</comment>
<dbReference type="GO" id="GO:0006397">
    <property type="term" value="P:mRNA processing"/>
    <property type="evidence" value="ECO:0007669"/>
    <property type="project" value="UniProtKB-KW"/>
</dbReference>
<evidence type="ECO:0000313" key="8">
    <source>
        <dbReference type="EMBL" id="EGT54429.1"/>
    </source>
</evidence>
<dbReference type="AlphaFoldDB" id="G0MFS8"/>
<evidence type="ECO:0000256" key="5">
    <source>
        <dbReference type="ARBA" id="ARBA00023242"/>
    </source>
</evidence>
<protein>
    <recommendedName>
        <fullName evidence="7">Tudor domain-containing protein</fullName>
    </recommendedName>
</protein>
<evidence type="ECO:0000256" key="6">
    <source>
        <dbReference type="SAM" id="MobiDB-lite"/>
    </source>
</evidence>
<dbReference type="Proteomes" id="UP000008068">
    <property type="component" value="Unassembled WGS sequence"/>
</dbReference>
<organism evidence="9">
    <name type="scientific">Caenorhabditis brenneri</name>
    <name type="common">Nematode worm</name>
    <dbReference type="NCBI Taxonomy" id="135651"/>
    <lineage>
        <taxon>Eukaryota</taxon>
        <taxon>Metazoa</taxon>
        <taxon>Ecdysozoa</taxon>
        <taxon>Nematoda</taxon>
        <taxon>Chromadorea</taxon>
        <taxon>Rhabditida</taxon>
        <taxon>Rhabditina</taxon>
        <taxon>Rhabditomorpha</taxon>
        <taxon>Rhabditoidea</taxon>
        <taxon>Rhabditidae</taxon>
        <taxon>Peloderinae</taxon>
        <taxon>Caenorhabditis</taxon>
    </lineage>
</organism>
<dbReference type="InterPro" id="IPR047313">
    <property type="entry name" value="SMN_C"/>
</dbReference>
<dbReference type="InParanoid" id="G0MFS8"/>
<dbReference type="InterPro" id="IPR040424">
    <property type="entry name" value="Smn1"/>
</dbReference>
<feature type="domain" description="Tudor" evidence="7">
    <location>
        <begin position="53"/>
        <end position="116"/>
    </location>
</feature>
<reference evidence="9" key="1">
    <citation type="submission" date="2011-07" db="EMBL/GenBank/DDBJ databases">
        <authorList>
            <consortium name="Caenorhabditis brenneri Sequencing and Analysis Consortium"/>
            <person name="Wilson R.K."/>
        </authorList>
    </citation>
    <scope>NUCLEOTIDE SEQUENCE [LARGE SCALE GENOMIC DNA]</scope>
    <source>
        <strain evidence="9">PB2801</strain>
    </source>
</reference>
<dbReference type="STRING" id="135651.G0MFS8"/>
<evidence type="ECO:0000256" key="1">
    <source>
        <dbReference type="ARBA" id="ARBA00004123"/>
    </source>
</evidence>
<keyword evidence="4" id="KW-0508">mRNA splicing</keyword>
<proteinExistence type="inferred from homology"/>
<accession>G0MFS8</accession>
<dbReference type="eggNOG" id="KOG4327">
    <property type="taxonomic scope" value="Eukaryota"/>
</dbReference>
<evidence type="ECO:0000313" key="9">
    <source>
        <dbReference type="Proteomes" id="UP000008068"/>
    </source>
</evidence>
<sequence>MSNLWSTNTAMNAEDVWDDSALIQMYEESLREVNRSAGVTEKTFTDAEGKTTTWKVGGNCMAPFEENGDKSYYPAKINSFGGTDNLEVEVTFYFYGNKAVVQMEELWIEEAAIAEAVAADEAEKSKATNTNTRASSTQQPSTSTATPSLPEMVPVPPDVLNMAPPANVEEATNSALMSWYMAGYHSGYLKGMQHAQNSRH</sequence>
<keyword evidence="9" id="KW-1185">Reference proteome</keyword>
<dbReference type="CDD" id="cd22851">
    <property type="entry name" value="SMN_N"/>
    <property type="match status" value="1"/>
</dbReference>
<gene>
    <name evidence="8" type="ORF">CAEBREN_32721</name>
</gene>
<dbReference type="FunCoup" id="G0MFS8">
    <property type="interactions" value="2286"/>
</dbReference>
<dbReference type="OrthoDB" id="197400at2759"/>
<dbReference type="GO" id="GO:0005634">
    <property type="term" value="C:nucleus"/>
    <property type="evidence" value="ECO:0007669"/>
    <property type="project" value="UniProtKB-SubCell"/>
</dbReference>
<keyword evidence="3" id="KW-0507">mRNA processing</keyword>
<dbReference type="CDD" id="cd22852">
    <property type="entry name" value="SMN_C"/>
    <property type="match status" value="1"/>
</dbReference>
<dbReference type="InterPro" id="IPR049481">
    <property type="entry name" value="SMN_G2-BD"/>
</dbReference>
<dbReference type="PANTHER" id="PTHR39267:SF1">
    <property type="entry name" value="SURVIVAL MOTOR NEURON PROTEIN"/>
    <property type="match status" value="1"/>
</dbReference>
<dbReference type="PROSITE" id="PS50304">
    <property type="entry name" value="TUDOR"/>
    <property type="match status" value="1"/>
</dbReference>
<evidence type="ECO:0000256" key="2">
    <source>
        <dbReference type="ARBA" id="ARBA00005371"/>
    </source>
</evidence>
<dbReference type="InterPro" id="IPR002999">
    <property type="entry name" value="Tudor"/>
</dbReference>